<comment type="subcellular location">
    <subcellularLocation>
        <location evidence="1">Cell membrane</location>
        <topology evidence="1">Multi-pass membrane protein</topology>
    </subcellularLocation>
</comment>
<sequence>MGSQTSQPLRRKRRAIDWPTAILIVIVGSAASYVYWRDGPAKFLDVVWNDTDLFISMLPKVLAGCLTAAFLAILLPRETINRWVGADSGFKGILVSTFAGVILPGGPFTIFPIAAAFVGMGADIAAAVTLITSWTLIGLNRVVTWEMPFLGFDFVAWRWVVALPLPILAGLFVRAIEKRLKTKASAS</sequence>
<dbReference type="Pfam" id="PF03773">
    <property type="entry name" value="ArsP_1"/>
    <property type="match status" value="1"/>
</dbReference>
<dbReference type="PANTHER" id="PTHR34184:SF4">
    <property type="entry name" value="UPF0718 PROTEIN YCGR"/>
    <property type="match status" value="1"/>
</dbReference>
<dbReference type="PANTHER" id="PTHR34184">
    <property type="entry name" value="UPF0718 PROTEIN YCGR"/>
    <property type="match status" value="1"/>
</dbReference>
<evidence type="ECO:0000313" key="8">
    <source>
        <dbReference type="Proteomes" id="UP000194137"/>
    </source>
</evidence>
<reference evidence="7 8" key="1">
    <citation type="submission" date="2017-05" db="EMBL/GenBank/DDBJ databases">
        <title>Full genome sequence of Pseudorhodoplanes sinuspersici.</title>
        <authorList>
            <person name="Dastgheib S.M.M."/>
            <person name="Shavandi M."/>
            <person name="Tirandaz H."/>
        </authorList>
    </citation>
    <scope>NUCLEOTIDE SEQUENCE [LARGE SCALE GENOMIC DNA]</scope>
    <source>
        <strain evidence="7 8">RIPI110</strain>
    </source>
</reference>
<dbReference type="RefSeq" id="WP_086088275.1">
    <property type="nucleotide sequence ID" value="NZ_CP021112.1"/>
</dbReference>
<gene>
    <name evidence="7" type="ORF">CAK95_12845</name>
</gene>
<dbReference type="Proteomes" id="UP000194137">
    <property type="component" value="Chromosome"/>
</dbReference>
<keyword evidence="5" id="KW-1133">Transmembrane helix</keyword>
<dbReference type="OrthoDB" id="5797013at2"/>
<dbReference type="GO" id="GO:0005886">
    <property type="term" value="C:plasma membrane"/>
    <property type="evidence" value="ECO:0007669"/>
    <property type="project" value="UniProtKB-SubCell"/>
</dbReference>
<evidence type="ECO:0000256" key="6">
    <source>
        <dbReference type="ARBA" id="ARBA00023136"/>
    </source>
</evidence>
<evidence type="ECO:0000256" key="4">
    <source>
        <dbReference type="ARBA" id="ARBA00022692"/>
    </source>
</evidence>
<accession>A0A1W6ZRZ0</accession>
<evidence type="ECO:0000256" key="5">
    <source>
        <dbReference type="ARBA" id="ARBA00022989"/>
    </source>
</evidence>
<name>A0A1W6ZRZ0_9HYPH</name>
<keyword evidence="4" id="KW-0812">Transmembrane</keyword>
<keyword evidence="3" id="KW-1003">Cell membrane</keyword>
<dbReference type="STRING" id="1235591.CAK95_12845"/>
<dbReference type="InterPro" id="IPR005524">
    <property type="entry name" value="DUF318"/>
</dbReference>
<dbReference type="InterPro" id="IPR052923">
    <property type="entry name" value="UPF0718"/>
</dbReference>
<evidence type="ECO:0000256" key="2">
    <source>
        <dbReference type="ARBA" id="ARBA00006386"/>
    </source>
</evidence>
<evidence type="ECO:0000256" key="3">
    <source>
        <dbReference type="ARBA" id="ARBA00022475"/>
    </source>
</evidence>
<comment type="similarity">
    <text evidence="2">Belongs to the UPF0718 family.</text>
</comment>
<protein>
    <submittedName>
        <fullName evidence="7">Uncharacterized protein</fullName>
    </submittedName>
</protein>
<evidence type="ECO:0000256" key="1">
    <source>
        <dbReference type="ARBA" id="ARBA00004651"/>
    </source>
</evidence>
<keyword evidence="6" id="KW-0472">Membrane</keyword>
<keyword evidence="8" id="KW-1185">Reference proteome</keyword>
<evidence type="ECO:0000313" key="7">
    <source>
        <dbReference type="EMBL" id="ARP99870.1"/>
    </source>
</evidence>
<dbReference type="KEGG" id="psin:CAK95_12845"/>
<organism evidence="7 8">
    <name type="scientific">Pseudorhodoplanes sinuspersici</name>
    <dbReference type="NCBI Taxonomy" id="1235591"/>
    <lineage>
        <taxon>Bacteria</taxon>
        <taxon>Pseudomonadati</taxon>
        <taxon>Pseudomonadota</taxon>
        <taxon>Alphaproteobacteria</taxon>
        <taxon>Hyphomicrobiales</taxon>
        <taxon>Pseudorhodoplanes</taxon>
    </lineage>
</organism>
<dbReference type="EMBL" id="CP021112">
    <property type="protein sequence ID" value="ARP99870.1"/>
    <property type="molecule type" value="Genomic_DNA"/>
</dbReference>
<dbReference type="AlphaFoldDB" id="A0A1W6ZRZ0"/>
<proteinExistence type="inferred from homology"/>